<comment type="caution">
    <text evidence="1">The sequence shown here is derived from an EMBL/GenBank/DDBJ whole genome shotgun (WGS) entry which is preliminary data.</text>
</comment>
<keyword evidence="2" id="KW-1185">Reference proteome</keyword>
<proteinExistence type="predicted"/>
<evidence type="ECO:0000313" key="2">
    <source>
        <dbReference type="Proteomes" id="UP000814128"/>
    </source>
</evidence>
<gene>
    <name evidence="1" type="ORF">K488DRAFT_72148</name>
</gene>
<name>A0ACB8QF81_9AGAM</name>
<reference evidence="1" key="1">
    <citation type="submission" date="2021-02" db="EMBL/GenBank/DDBJ databases">
        <authorList>
            <consortium name="DOE Joint Genome Institute"/>
            <person name="Ahrendt S."/>
            <person name="Looney B.P."/>
            <person name="Miyauchi S."/>
            <person name="Morin E."/>
            <person name="Drula E."/>
            <person name="Courty P.E."/>
            <person name="Chicoki N."/>
            <person name="Fauchery L."/>
            <person name="Kohler A."/>
            <person name="Kuo A."/>
            <person name="Labutti K."/>
            <person name="Pangilinan J."/>
            <person name="Lipzen A."/>
            <person name="Riley R."/>
            <person name="Andreopoulos W."/>
            <person name="He G."/>
            <person name="Johnson J."/>
            <person name="Barry K.W."/>
            <person name="Grigoriev I.V."/>
            <person name="Nagy L."/>
            <person name="Hibbett D."/>
            <person name="Henrissat B."/>
            <person name="Matheny P.B."/>
            <person name="Labbe J."/>
            <person name="Martin F."/>
        </authorList>
    </citation>
    <scope>NUCLEOTIDE SEQUENCE</scope>
    <source>
        <strain evidence="1">EC-137</strain>
    </source>
</reference>
<sequence>MPLLAGRLSRPAVLASVLALSLLSLFLLARGTIFSSLRSYGILTIPDSYYDDDRTRISHASSEPPATLLTRRANATFVMLARNSDADGAVRSVRDAEDRFNHAYGYPWVFLNEEPFSDDFKRRISNIVSGPVEFGVIPRDDWFQPAWIDEARAAETRLKMKENNIIYGGAWPACDPYRNMCRFNSGFFYRHPLMLKYRYYWRVEVLSGSRPDIHLHCDMRFDPFLFMMDHKKSYGFTITLYEFRATIETLWSTVREFIQKHPEHIAEDNALDFLSDDGGKTYNLCHFWSNFEIADMDLWRGPAYTAFFDYLDAKGGFYYERWGDAPVHSIAAALFTRKRDIHFFREIGYEHNPYIHCPTENELWERGKCACNQARSFDYDGYSCLSRWERSIGQ</sequence>
<evidence type="ECO:0000313" key="1">
    <source>
        <dbReference type="EMBL" id="KAI0030491.1"/>
    </source>
</evidence>
<accession>A0ACB8QF81</accession>
<reference evidence="1" key="2">
    <citation type="journal article" date="2022" name="New Phytol.">
        <title>Evolutionary transition to the ectomycorrhizal habit in the genomes of a hyperdiverse lineage of mushroom-forming fungi.</title>
        <authorList>
            <person name="Looney B."/>
            <person name="Miyauchi S."/>
            <person name="Morin E."/>
            <person name="Drula E."/>
            <person name="Courty P.E."/>
            <person name="Kohler A."/>
            <person name="Kuo A."/>
            <person name="LaButti K."/>
            <person name="Pangilinan J."/>
            <person name="Lipzen A."/>
            <person name="Riley R."/>
            <person name="Andreopoulos W."/>
            <person name="He G."/>
            <person name="Johnson J."/>
            <person name="Nolan M."/>
            <person name="Tritt A."/>
            <person name="Barry K.W."/>
            <person name="Grigoriev I.V."/>
            <person name="Nagy L.G."/>
            <person name="Hibbett D."/>
            <person name="Henrissat B."/>
            <person name="Matheny P.B."/>
            <person name="Labbe J."/>
            <person name="Martin F.M."/>
        </authorList>
    </citation>
    <scope>NUCLEOTIDE SEQUENCE</scope>
    <source>
        <strain evidence="1">EC-137</strain>
    </source>
</reference>
<protein>
    <submittedName>
        <fullName evidence="1">Glycosyl transferase</fullName>
    </submittedName>
</protein>
<organism evidence="1 2">
    <name type="scientific">Vararia minispora EC-137</name>
    <dbReference type="NCBI Taxonomy" id="1314806"/>
    <lineage>
        <taxon>Eukaryota</taxon>
        <taxon>Fungi</taxon>
        <taxon>Dikarya</taxon>
        <taxon>Basidiomycota</taxon>
        <taxon>Agaricomycotina</taxon>
        <taxon>Agaricomycetes</taxon>
        <taxon>Russulales</taxon>
        <taxon>Lachnocladiaceae</taxon>
        <taxon>Vararia</taxon>
    </lineage>
</organism>
<dbReference type="Proteomes" id="UP000814128">
    <property type="component" value="Unassembled WGS sequence"/>
</dbReference>
<keyword evidence="1" id="KW-0808">Transferase</keyword>
<dbReference type="EMBL" id="MU273619">
    <property type="protein sequence ID" value="KAI0030491.1"/>
    <property type="molecule type" value="Genomic_DNA"/>
</dbReference>